<dbReference type="EMBL" id="CM004475">
    <property type="protein sequence ID" value="OCT78659.1"/>
    <property type="molecule type" value="Genomic_DNA"/>
</dbReference>
<proteinExistence type="predicted"/>
<gene>
    <name evidence="1" type="ORF">XELAEV_18029744mg</name>
</gene>
<evidence type="ECO:0000313" key="2">
    <source>
        <dbReference type="Proteomes" id="UP000694892"/>
    </source>
</evidence>
<dbReference type="Proteomes" id="UP000694892">
    <property type="component" value="Chromosome 5S"/>
</dbReference>
<reference evidence="2" key="1">
    <citation type="journal article" date="2016" name="Nature">
        <title>Genome evolution in the allotetraploid frog Xenopus laevis.</title>
        <authorList>
            <person name="Session A.M."/>
            <person name="Uno Y."/>
            <person name="Kwon T."/>
            <person name="Chapman J.A."/>
            <person name="Toyoda A."/>
            <person name="Takahashi S."/>
            <person name="Fukui A."/>
            <person name="Hikosaka A."/>
            <person name="Suzuki A."/>
            <person name="Kondo M."/>
            <person name="van Heeringen S.J."/>
            <person name="Quigley I."/>
            <person name="Heinz S."/>
            <person name="Ogino H."/>
            <person name="Ochi H."/>
            <person name="Hellsten U."/>
            <person name="Lyons J.B."/>
            <person name="Simakov O."/>
            <person name="Putnam N."/>
            <person name="Stites J."/>
            <person name="Kuroki Y."/>
            <person name="Tanaka T."/>
            <person name="Michiue T."/>
            <person name="Watanabe M."/>
            <person name="Bogdanovic O."/>
            <person name="Lister R."/>
            <person name="Georgiou G."/>
            <person name="Paranjpe S.S."/>
            <person name="van Kruijsbergen I."/>
            <person name="Shu S."/>
            <person name="Carlson J."/>
            <person name="Kinoshita T."/>
            <person name="Ohta Y."/>
            <person name="Mawaribuchi S."/>
            <person name="Jenkins J."/>
            <person name="Grimwood J."/>
            <person name="Schmutz J."/>
            <person name="Mitros T."/>
            <person name="Mozaffari S.V."/>
            <person name="Suzuki Y."/>
            <person name="Haramoto Y."/>
            <person name="Yamamoto T.S."/>
            <person name="Takagi C."/>
            <person name="Heald R."/>
            <person name="Miller K."/>
            <person name="Haudenschild C."/>
            <person name="Kitzman J."/>
            <person name="Nakayama T."/>
            <person name="Izutsu Y."/>
            <person name="Robert J."/>
            <person name="Fortriede J."/>
            <person name="Burns K."/>
            <person name="Lotay V."/>
            <person name="Karimi K."/>
            <person name="Yasuoka Y."/>
            <person name="Dichmann D.S."/>
            <person name="Flajnik M.F."/>
            <person name="Houston D.W."/>
            <person name="Shendure J."/>
            <person name="DuPasquier L."/>
            <person name="Vize P.D."/>
            <person name="Zorn A.M."/>
            <person name="Ito M."/>
            <person name="Marcotte E.M."/>
            <person name="Wallingford J.B."/>
            <person name="Ito Y."/>
            <person name="Asashima M."/>
            <person name="Ueno N."/>
            <person name="Matsuda Y."/>
            <person name="Veenstra G.J."/>
            <person name="Fujiyama A."/>
            <person name="Harland R.M."/>
            <person name="Taira M."/>
            <person name="Rokhsar D.S."/>
        </authorList>
    </citation>
    <scope>NUCLEOTIDE SEQUENCE [LARGE SCALE GENOMIC DNA]</scope>
    <source>
        <strain evidence="2">J</strain>
    </source>
</reference>
<dbReference type="AlphaFoldDB" id="A0A974CS12"/>
<sequence length="90" mass="9561">MTTAKRIRHVTHVELHLPLHTLDCAGGNSATSGGAEDPVLLLLTINCRISGLKTQGKSVALQLLCQCRTGPQGYQENSRWAQVSVGPPAS</sequence>
<organism evidence="1 2">
    <name type="scientific">Xenopus laevis</name>
    <name type="common">African clawed frog</name>
    <dbReference type="NCBI Taxonomy" id="8355"/>
    <lineage>
        <taxon>Eukaryota</taxon>
        <taxon>Metazoa</taxon>
        <taxon>Chordata</taxon>
        <taxon>Craniata</taxon>
        <taxon>Vertebrata</taxon>
        <taxon>Euteleostomi</taxon>
        <taxon>Amphibia</taxon>
        <taxon>Batrachia</taxon>
        <taxon>Anura</taxon>
        <taxon>Pipoidea</taxon>
        <taxon>Pipidae</taxon>
        <taxon>Xenopodinae</taxon>
        <taxon>Xenopus</taxon>
        <taxon>Xenopus</taxon>
    </lineage>
</organism>
<protein>
    <submittedName>
        <fullName evidence="1">Uncharacterized protein</fullName>
    </submittedName>
</protein>
<evidence type="ECO:0000313" key="1">
    <source>
        <dbReference type="EMBL" id="OCT78659.1"/>
    </source>
</evidence>
<accession>A0A974CS12</accession>
<name>A0A974CS12_XENLA</name>